<sequence>MADIELKFASGVTLYVQRWPGDDPGTAWGRAMEERAQPDDEREGEVLECVGQRARVRVAPAAGCPRCAAGEGCGQGLLGAMRSAPMPGEFWVTVPGDERVAPGDRVLLRMRPSALVAGAAMVYMVPLLGLVLGALLAEVLMGSSDGVTTAAGVAGLAVGVLLVRYRLRDAREARRFEPVFVRRVPVYDVQFT</sequence>
<evidence type="ECO:0000313" key="3">
    <source>
        <dbReference type="Proteomes" id="UP000218896"/>
    </source>
</evidence>
<reference evidence="2 3" key="1">
    <citation type="submission" date="2017-08" db="EMBL/GenBank/DDBJ databases">
        <title>Halovibrio sewagensis sp. nov., isolated from wastewater of high salinity.</title>
        <authorList>
            <person name="Dong X."/>
            <person name="Zhang G."/>
        </authorList>
    </citation>
    <scope>NUCLEOTIDE SEQUENCE [LARGE SCALE GENOMIC DNA]</scope>
    <source>
        <strain evidence="2 3">YL5-2</strain>
    </source>
</reference>
<keyword evidence="3" id="KW-1185">Reference proteome</keyword>
<feature type="transmembrane region" description="Helical" evidence="1">
    <location>
        <begin position="149"/>
        <end position="167"/>
    </location>
</feature>
<dbReference type="PANTHER" id="PTHR35867">
    <property type="entry name" value="PROTEIN RSEC"/>
    <property type="match status" value="1"/>
</dbReference>
<dbReference type="InterPro" id="IPR007359">
    <property type="entry name" value="SigmaE_reg_RseC_MucC"/>
</dbReference>
<dbReference type="Proteomes" id="UP000218896">
    <property type="component" value="Unassembled WGS sequence"/>
</dbReference>
<comment type="caution">
    <text evidence="2">The sequence shown here is derived from an EMBL/GenBank/DDBJ whole genome shotgun (WGS) entry which is preliminary data.</text>
</comment>
<dbReference type="AlphaFoldDB" id="A0A2A2F397"/>
<accession>A0A2A2F397</accession>
<dbReference type="Pfam" id="PF04246">
    <property type="entry name" value="RseC_MucC"/>
    <property type="match status" value="1"/>
</dbReference>
<gene>
    <name evidence="2" type="ORF">CK501_10540</name>
</gene>
<protein>
    <submittedName>
        <fullName evidence="2">Fis family transcriptional regulator</fullName>
    </submittedName>
</protein>
<dbReference type="EMBL" id="NSKD01000004">
    <property type="protein sequence ID" value="PAU80081.1"/>
    <property type="molecule type" value="Genomic_DNA"/>
</dbReference>
<name>A0A2A2F397_9GAMM</name>
<keyword evidence="1" id="KW-0812">Transmembrane</keyword>
<evidence type="ECO:0000256" key="1">
    <source>
        <dbReference type="SAM" id="Phobius"/>
    </source>
</evidence>
<keyword evidence="1" id="KW-1133">Transmembrane helix</keyword>
<proteinExistence type="predicted"/>
<organism evidence="2 3">
    <name type="scientific">Halovibrio salipaludis</name>
    <dbReference type="NCBI Taxonomy" id="2032626"/>
    <lineage>
        <taxon>Bacteria</taxon>
        <taxon>Pseudomonadati</taxon>
        <taxon>Pseudomonadota</taxon>
        <taxon>Gammaproteobacteria</taxon>
        <taxon>Oceanospirillales</taxon>
        <taxon>Halomonadaceae</taxon>
        <taxon>Halovibrio</taxon>
    </lineage>
</organism>
<feature type="transmembrane region" description="Helical" evidence="1">
    <location>
        <begin position="114"/>
        <end position="137"/>
    </location>
</feature>
<dbReference type="PANTHER" id="PTHR35867:SF1">
    <property type="entry name" value="PROTEIN RSEC"/>
    <property type="match status" value="1"/>
</dbReference>
<keyword evidence="1" id="KW-0472">Membrane</keyword>
<evidence type="ECO:0000313" key="2">
    <source>
        <dbReference type="EMBL" id="PAU80081.1"/>
    </source>
</evidence>